<keyword evidence="3" id="KW-1185">Reference proteome</keyword>
<reference evidence="2 3" key="1">
    <citation type="journal article" date="2024" name="G3 (Bethesda)">
        <title>Genome assembly of Hibiscus sabdariffa L. provides insights into metabolisms of medicinal natural products.</title>
        <authorList>
            <person name="Kim T."/>
        </authorList>
    </citation>
    <scope>NUCLEOTIDE SEQUENCE [LARGE SCALE GENOMIC DNA]</scope>
    <source>
        <strain evidence="2">TK-2024</strain>
        <tissue evidence="2">Old leaves</tissue>
    </source>
</reference>
<feature type="domain" description="DUF4216" evidence="1">
    <location>
        <begin position="262"/>
        <end position="334"/>
    </location>
</feature>
<dbReference type="Proteomes" id="UP001396334">
    <property type="component" value="Unassembled WGS sequence"/>
</dbReference>
<evidence type="ECO:0000313" key="2">
    <source>
        <dbReference type="EMBL" id="KAK9045784.1"/>
    </source>
</evidence>
<dbReference type="Pfam" id="PF13952">
    <property type="entry name" value="DUF4216"/>
    <property type="match status" value="1"/>
</dbReference>
<evidence type="ECO:0000313" key="3">
    <source>
        <dbReference type="Proteomes" id="UP001396334"/>
    </source>
</evidence>
<protein>
    <recommendedName>
        <fullName evidence="1">DUF4216 domain-containing protein</fullName>
    </recommendedName>
</protein>
<organism evidence="2 3">
    <name type="scientific">Hibiscus sabdariffa</name>
    <name type="common">roselle</name>
    <dbReference type="NCBI Taxonomy" id="183260"/>
    <lineage>
        <taxon>Eukaryota</taxon>
        <taxon>Viridiplantae</taxon>
        <taxon>Streptophyta</taxon>
        <taxon>Embryophyta</taxon>
        <taxon>Tracheophyta</taxon>
        <taxon>Spermatophyta</taxon>
        <taxon>Magnoliopsida</taxon>
        <taxon>eudicotyledons</taxon>
        <taxon>Gunneridae</taxon>
        <taxon>Pentapetalae</taxon>
        <taxon>rosids</taxon>
        <taxon>malvids</taxon>
        <taxon>Malvales</taxon>
        <taxon>Malvaceae</taxon>
        <taxon>Malvoideae</taxon>
        <taxon>Hibiscus</taxon>
    </lineage>
</organism>
<proteinExistence type="predicted"/>
<dbReference type="InterPro" id="IPR025312">
    <property type="entry name" value="DUF4216"/>
</dbReference>
<dbReference type="PANTHER" id="PTHR48258:SF14">
    <property type="entry name" value="OS02G0583300 PROTEIN"/>
    <property type="match status" value="1"/>
</dbReference>
<evidence type="ECO:0000259" key="1">
    <source>
        <dbReference type="Pfam" id="PF13952"/>
    </source>
</evidence>
<gene>
    <name evidence="2" type="ORF">V6N11_051692</name>
</gene>
<dbReference type="EMBL" id="JBBPBN010000001">
    <property type="protein sequence ID" value="KAK9045784.1"/>
    <property type="molecule type" value="Genomic_DNA"/>
</dbReference>
<sequence length="431" mass="50781">MFDGKVENRSKPKDLSGIELLQQLNGLEENNFGKHPNKMKRKSTPEELNWTKKSIFFELPYWKTMKLRHNLDVMHIEKNICDNILGTMLNIEGKTKDTVNARLDLEDMKIKKEIHLKKMEDGSFLPLGSTKYELLSYQEFEMMQWYILTNCDEVEPYMEKHKMEIQLQNTLSIEERHRAEFPLWFRNYVANQDSKEISDELLSLAYGPDKRAQKYTGCIVNGVRFHTKARDEHLTSQNSGVMVEGNHEEDQINFYGILTDIIQLNYIKDYKVVLFKCKWFDLGNKRRRIYKDGNLLSINISKCWYDSDPFILSVQAKQVFYLDDTKLGKDWRVVQKFHHRHLYDVPEKQVVENDDVSDVDDEFETYDCNAEMQISENISLCRDDIIANTINCEIVDNVNVLIDSDDQESEDDNEGGEIELDEYDTDIEHIF</sequence>
<comment type="caution">
    <text evidence="2">The sequence shown here is derived from an EMBL/GenBank/DDBJ whole genome shotgun (WGS) entry which is preliminary data.</text>
</comment>
<name>A0ABR2U8L1_9ROSI</name>
<accession>A0ABR2U8L1</accession>
<dbReference type="PANTHER" id="PTHR48258">
    <property type="entry name" value="DUF4218 DOMAIN-CONTAINING PROTEIN-RELATED"/>
    <property type="match status" value="1"/>
</dbReference>